<evidence type="ECO:0000256" key="2">
    <source>
        <dbReference type="SAM" id="SignalP"/>
    </source>
</evidence>
<dbReference type="InterPro" id="IPR005064">
    <property type="entry name" value="BUG"/>
</dbReference>
<dbReference type="PANTHER" id="PTHR42928:SF5">
    <property type="entry name" value="BLR1237 PROTEIN"/>
    <property type="match status" value="1"/>
</dbReference>
<dbReference type="Gene3D" id="3.40.190.150">
    <property type="entry name" value="Bordetella uptake gene, domain 1"/>
    <property type="match status" value="1"/>
</dbReference>
<dbReference type="Proteomes" id="UP000199119">
    <property type="component" value="Unassembled WGS sequence"/>
</dbReference>
<evidence type="ECO:0000313" key="4">
    <source>
        <dbReference type="Proteomes" id="UP000199119"/>
    </source>
</evidence>
<dbReference type="PANTHER" id="PTHR42928">
    <property type="entry name" value="TRICARBOXYLATE-BINDING PROTEIN"/>
    <property type="match status" value="1"/>
</dbReference>
<feature type="signal peptide" evidence="2">
    <location>
        <begin position="1"/>
        <end position="24"/>
    </location>
</feature>
<gene>
    <name evidence="3" type="ORF">SAMN04489711_10578</name>
</gene>
<dbReference type="SUPFAM" id="SSF53850">
    <property type="entry name" value="Periplasmic binding protein-like II"/>
    <property type="match status" value="1"/>
</dbReference>
<organism evidence="3 4">
    <name type="scientific">Paracidovorax wautersii</name>
    <dbReference type="NCBI Taxonomy" id="1177982"/>
    <lineage>
        <taxon>Bacteria</taxon>
        <taxon>Pseudomonadati</taxon>
        <taxon>Pseudomonadota</taxon>
        <taxon>Betaproteobacteria</taxon>
        <taxon>Burkholderiales</taxon>
        <taxon>Comamonadaceae</taxon>
        <taxon>Paracidovorax</taxon>
    </lineage>
</organism>
<dbReference type="PIRSF" id="PIRSF017082">
    <property type="entry name" value="YflP"/>
    <property type="match status" value="1"/>
</dbReference>
<dbReference type="RefSeq" id="WP_092939323.1">
    <property type="nucleotide sequence ID" value="NZ_FONX01000005.1"/>
</dbReference>
<evidence type="ECO:0000256" key="1">
    <source>
        <dbReference type="ARBA" id="ARBA00006987"/>
    </source>
</evidence>
<keyword evidence="3" id="KW-0675">Receptor</keyword>
<dbReference type="InterPro" id="IPR042100">
    <property type="entry name" value="Bug_dom1"/>
</dbReference>
<dbReference type="STRING" id="1177982.SAMN04489711_10578"/>
<comment type="similarity">
    <text evidence="1">Belongs to the UPF0065 (bug) family.</text>
</comment>
<feature type="chain" id="PRO_5011441206" evidence="2">
    <location>
        <begin position="25"/>
        <end position="327"/>
    </location>
</feature>
<dbReference type="Pfam" id="PF03401">
    <property type="entry name" value="TctC"/>
    <property type="match status" value="1"/>
</dbReference>
<reference evidence="4" key="1">
    <citation type="submission" date="2016-10" db="EMBL/GenBank/DDBJ databases">
        <authorList>
            <person name="Varghese N."/>
            <person name="Submissions S."/>
        </authorList>
    </citation>
    <scope>NUCLEOTIDE SEQUENCE [LARGE SCALE GENOMIC DNA]</scope>
    <source>
        <strain evidence="4">DSM 27981</strain>
    </source>
</reference>
<accession>A0A1I2DAE1</accession>
<name>A0A1I2DAE1_9BURK</name>
<dbReference type="OrthoDB" id="8877978at2"/>
<evidence type="ECO:0000313" key="3">
    <source>
        <dbReference type="EMBL" id="SFE77497.1"/>
    </source>
</evidence>
<dbReference type="CDD" id="cd07012">
    <property type="entry name" value="PBP2_Bug_TTT"/>
    <property type="match status" value="1"/>
</dbReference>
<dbReference type="AlphaFoldDB" id="A0A1I2DAE1"/>
<sequence>MRKMLLRGVWVLMALLMAAGQASAAAGSGWPARPIRIVVPYPPGTGPDVMARLVAEGVSKELGTSVIVENKPGANAVIGTGEVVKAPADGYTFLLVDRLTLAVNPLLYPLPFDPARDLVSVGNVADVALYLVVARDVPANDFRSFIAYAKAHPGQVTFGTGGVGSVMHLNMELLQAGTGVQFLHVPYKALAEVLPAMLGGQVQATSGGVEAMLPHVQKGSLKLLAVGAPARLPVTPSVPTIAEAGGSADMLMSTSYTFHARAGTPPEVLERMNAALTKVLLQPALQAWTAARGLQARPSTAADVDARIQDDKVRIGRLVRERGIKAQ</sequence>
<proteinExistence type="inferred from homology"/>
<keyword evidence="4" id="KW-1185">Reference proteome</keyword>
<dbReference type="EMBL" id="FONX01000005">
    <property type="protein sequence ID" value="SFE77497.1"/>
    <property type="molecule type" value="Genomic_DNA"/>
</dbReference>
<keyword evidence="2" id="KW-0732">Signal</keyword>
<protein>
    <submittedName>
        <fullName evidence="3">Tripartite-type tricarboxylate transporter, receptor component TctC</fullName>
    </submittedName>
</protein>
<dbReference type="Gene3D" id="3.40.190.10">
    <property type="entry name" value="Periplasmic binding protein-like II"/>
    <property type="match status" value="1"/>
</dbReference>